<evidence type="ECO:0000313" key="12">
    <source>
        <dbReference type="Proteomes" id="UP000060390"/>
    </source>
</evidence>
<dbReference type="InterPro" id="IPR014362">
    <property type="entry name" value="Glu_DH"/>
</dbReference>
<dbReference type="PATRIC" id="fig|1604004.4.peg.513"/>
<reference evidence="12" key="2">
    <citation type="submission" date="2015-05" db="EMBL/GenBank/DDBJ databases">
        <title>Complete genome sequence of Halanaeroarchaeum sulfurireducens type strain M27-SA2, a sulfate-reducer haloarchaeon from marine anoxic lake Medee.</title>
        <authorList>
            <person name="Messina E."/>
            <person name="Kublanov I.V."/>
            <person name="Toshchakov S."/>
            <person name="Arcadi E."/>
            <person name="La Spada G."/>
            <person name="La Cono V."/>
            <person name="Yakimov M.M."/>
        </authorList>
    </citation>
    <scope>NUCLEOTIDE SEQUENCE [LARGE SCALE GENOMIC DNA]</scope>
    <source>
        <strain evidence="12">M27-SA2</strain>
    </source>
</reference>
<evidence type="ECO:0000256" key="7">
    <source>
        <dbReference type="RuleBase" id="RU004417"/>
    </source>
</evidence>
<evidence type="ECO:0000256" key="6">
    <source>
        <dbReference type="PIRSR" id="PIRSR000185-3"/>
    </source>
</evidence>
<evidence type="ECO:0000313" key="10">
    <source>
        <dbReference type="EMBL" id="AKH96991.1"/>
    </source>
</evidence>
<dbReference type="Pfam" id="PF00208">
    <property type="entry name" value="ELFV_dehydrog"/>
    <property type="match status" value="1"/>
</dbReference>
<dbReference type="FunFam" id="3.40.50.10860:FF:000003">
    <property type="entry name" value="Glutamate dehydrogenase"/>
    <property type="match status" value="1"/>
</dbReference>
<feature type="domain" description="Glutamate/phenylalanine/leucine/valine/L-tryptophan dehydrogenase C-terminal" evidence="9">
    <location>
        <begin position="269"/>
        <end position="499"/>
    </location>
</feature>
<feature type="active site" description="Proton donor" evidence="5">
    <location>
        <position position="192"/>
    </location>
</feature>
<dbReference type="PANTHER" id="PTHR11606:SF13">
    <property type="entry name" value="GLUTAMATE DEHYDROGENASE 1, MITOCHONDRIAL"/>
    <property type="match status" value="1"/>
</dbReference>
<accession>A0A0F7P706</accession>
<dbReference type="InterPro" id="IPR033524">
    <property type="entry name" value="Glu/Leu/Phe/Val_DH_AS"/>
</dbReference>
<dbReference type="SMART" id="SM00839">
    <property type="entry name" value="ELFV_dehydrog"/>
    <property type="match status" value="1"/>
</dbReference>
<dbReference type="Gene3D" id="3.40.50.10860">
    <property type="entry name" value="Leucine Dehydrogenase, chain A, domain 1"/>
    <property type="match status" value="1"/>
</dbReference>
<dbReference type="InterPro" id="IPR054867">
    <property type="entry name" value="GluDhGdhB"/>
</dbReference>
<dbReference type="PIRSF" id="PIRSF000185">
    <property type="entry name" value="Glu_DH"/>
    <property type="match status" value="1"/>
</dbReference>
<comment type="similarity">
    <text evidence="1 4 7">Belongs to the Glu/Leu/Phe/Val dehydrogenases family.</text>
</comment>
<feature type="compositionally biased region" description="Polar residues" evidence="8">
    <location>
        <begin position="58"/>
        <end position="82"/>
    </location>
</feature>
<dbReference type="Proteomes" id="UP000060390">
    <property type="component" value="Chromosome"/>
</dbReference>
<feature type="region of interest" description="Disordered" evidence="8">
    <location>
        <begin position="1"/>
        <end position="24"/>
    </location>
</feature>
<gene>
    <name evidence="10" type="primary">gdhA1</name>
    <name evidence="11" type="ORF">HLASA_0488</name>
    <name evidence="10" type="ORF">HLASF_0491</name>
</gene>
<dbReference type="NCBIfam" id="NF041398">
    <property type="entry name" value="GluDhGdhB_Halo"/>
    <property type="match status" value="1"/>
</dbReference>
<proteinExistence type="inferred from homology"/>
<dbReference type="KEGG" id="hsu:HLASF_0491"/>
<dbReference type="InterPro" id="IPR046346">
    <property type="entry name" value="Aminoacid_DH-like_N_sf"/>
</dbReference>
<reference evidence="11 12" key="3">
    <citation type="journal article" date="2016" name="Stand. Genomic Sci.">
        <title>Complete genome sequence of 'Halanaeroarchaeum sulfurireducens' M27-SA2, a sulfur-reducing and acetate-oxidizing haloarchaeon from the deep-sea hypersaline anoxic lake Medee.</title>
        <authorList>
            <person name="Messina E."/>
            <person name="Sorokin D.Y."/>
            <person name="Kublanov I.V."/>
            <person name="Toshchakov S."/>
            <person name="Lopatina A."/>
            <person name="Arcadi E."/>
            <person name="Smedile F."/>
            <person name="La Spada G."/>
            <person name="La Cono V."/>
            <person name="Yakimov M.M."/>
        </authorList>
    </citation>
    <scope>NUCLEOTIDE SEQUENCE [LARGE SCALE GENOMIC DNA]</scope>
    <source>
        <strain evidence="11 12">M27-SA2</strain>
    </source>
</reference>
<keyword evidence="13" id="KW-1185">Reference proteome</keyword>
<dbReference type="AlphaFoldDB" id="A0A0F7P706"/>
<evidence type="ECO:0000256" key="4">
    <source>
        <dbReference type="PIRNR" id="PIRNR000185"/>
    </source>
</evidence>
<dbReference type="InterPro" id="IPR033922">
    <property type="entry name" value="NAD_bind_Glu_DH"/>
</dbReference>
<dbReference type="InterPro" id="IPR006096">
    <property type="entry name" value="Glu/Leu/Phe/Val/Trp_DH_C"/>
</dbReference>
<dbReference type="HOGENOM" id="CLU_025763_1_2_2"/>
<dbReference type="CDD" id="cd01076">
    <property type="entry name" value="NAD_bind_1_Glu_DH"/>
    <property type="match status" value="1"/>
</dbReference>
<dbReference type="SUPFAM" id="SSF53223">
    <property type="entry name" value="Aminoacid dehydrogenase-like, N-terminal domain"/>
    <property type="match status" value="1"/>
</dbReference>
<dbReference type="GO" id="GO:0006538">
    <property type="term" value="P:L-glutamate catabolic process"/>
    <property type="evidence" value="ECO:0007669"/>
    <property type="project" value="TreeGrafter"/>
</dbReference>
<feature type="site" description="Important for catalysis" evidence="6">
    <location>
        <position position="232"/>
    </location>
</feature>
<dbReference type="PROSITE" id="PS00074">
    <property type="entry name" value="GLFV_DEHYDROGENASE"/>
    <property type="match status" value="1"/>
</dbReference>
<dbReference type="PANTHER" id="PTHR11606">
    <property type="entry name" value="GLUTAMATE DEHYDROGENASE"/>
    <property type="match status" value="1"/>
</dbReference>
<evidence type="ECO:0000259" key="9">
    <source>
        <dbReference type="SMART" id="SM00839"/>
    </source>
</evidence>
<evidence type="ECO:0000313" key="13">
    <source>
        <dbReference type="Proteomes" id="UP000069906"/>
    </source>
</evidence>
<evidence type="ECO:0000256" key="1">
    <source>
        <dbReference type="ARBA" id="ARBA00006382"/>
    </source>
</evidence>
<comment type="subunit">
    <text evidence="2">Homohexamer.</text>
</comment>
<dbReference type="InterPro" id="IPR036291">
    <property type="entry name" value="NAD(P)-bd_dom_sf"/>
</dbReference>
<name>A0A0F7P706_9EURY</name>
<dbReference type="EMBL" id="CP008874">
    <property type="protein sequence ID" value="AKH96991.1"/>
    <property type="molecule type" value="Genomic_DNA"/>
</dbReference>
<sequence length="502" mass="54997">MYPGDVDFSNGHEGTLGKRSLINPRPPFPHPGYISTMFAAKFMGVTLCRKVIEKKLSYPTNPSSQGEGDTSQIMVTDTTPNGDESIDDPDDSALGTALHQIDRAAQHVDVDEGVLELMKNPTRVVEVTVPVERDDGSIETFTGYRAQHDDVRGPYKGGIRYHPEVTAEEAVGLSMWMTWKCAVMDLPFGGAKGGVVVDPNDLSRKENERLTRRFTEELRDVIGPTIDIAAPDMGTGPQTMAWMMDAFSMQQGETIPGVVTGKPPIVGGSVGREEAPGHSVAIITREFIDYQDRDLKDTTVAVQGYGSVGANAARALDKWGADVVAVSDVKGTVYNPEGLDTQTIPSYDEQPNAVTTYEEGEILDADELLELDVDVLIPAAIGGVLTEDNADDIQADIIVEGANGPTTSGADEIFAERDIPLVPDILANAGGVTVSYFEWLQDINRRKWDLERVNEELEEFMLSAWNDVREIYEERELTWREAAYVLALERVGEAKAYRGLWP</sequence>
<protein>
    <recommendedName>
        <fullName evidence="4">Glutamate dehydrogenase</fullName>
    </recommendedName>
</protein>
<evidence type="ECO:0000256" key="2">
    <source>
        <dbReference type="ARBA" id="ARBA00011643"/>
    </source>
</evidence>
<keyword evidence="3 4" id="KW-0560">Oxidoreductase</keyword>
<evidence type="ECO:0000256" key="3">
    <source>
        <dbReference type="ARBA" id="ARBA00023002"/>
    </source>
</evidence>
<dbReference type="InterPro" id="IPR006095">
    <property type="entry name" value="Glu/Leu/Phe/Val/Trp_DH"/>
</dbReference>
<feature type="region of interest" description="Disordered" evidence="8">
    <location>
        <begin position="57"/>
        <end position="93"/>
    </location>
</feature>
<dbReference type="EMBL" id="CP011564">
    <property type="protein sequence ID" value="ALG81392.1"/>
    <property type="molecule type" value="Genomic_DNA"/>
</dbReference>
<organism evidence="10 13">
    <name type="scientific">Halanaeroarchaeum sulfurireducens</name>
    <dbReference type="NCBI Taxonomy" id="1604004"/>
    <lineage>
        <taxon>Archaea</taxon>
        <taxon>Methanobacteriati</taxon>
        <taxon>Methanobacteriota</taxon>
        <taxon>Stenosarchaea group</taxon>
        <taxon>Halobacteria</taxon>
        <taxon>Halobacteriales</taxon>
        <taxon>Halobacteriaceae</taxon>
        <taxon>Halanaeroarchaeum</taxon>
    </lineage>
</organism>
<evidence type="ECO:0000256" key="5">
    <source>
        <dbReference type="PIRSR" id="PIRSR000185-1"/>
    </source>
</evidence>
<dbReference type="SUPFAM" id="SSF51735">
    <property type="entry name" value="NAD(P)-binding Rossmann-fold domains"/>
    <property type="match status" value="1"/>
</dbReference>
<evidence type="ECO:0000256" key="8">
    <source>
        <dbReference type="SAM" id="MobiDB-lite"/>
    </source>
</evidence>
<reference evidence="10 13" key="1">
    <citation type="journal article" date="2015" name="ISME J.">
        <title>Elemental sulfur and acetate can support life of a novel strictly anaerobic haloarchaeon.</title>
        <authorList>
            <person name="Sorokin D.Y."/>
            <person name="Kublanov I.V."/>
            <person name="Gavrilov S.N."/>
            <person name="Rojo D."/>
            <person name="Roman P."/>
            <person name="Golyshin P.N."/>
            <person name="Slepak V.Z."/>
            <person name="Smedile F."/>
            <person name="Ferrer M."/>
            <person name="Messina E."/>
            <person name="La Cono V."/>
            <person name="Yakimov M.M."/>
        </authorList>
    </citation>
    <scope>NUCLEOTIDE SEQUENCE [LARGE SCALE GENOMIC DNA]</scope>
    <source>
        <strain evidence="10 13">HSR2</strain>
    </source>
</reference>
<dbReference type="STRING" id="1604004.HLASA_0488"/>
<dbReference type="PRINTS" id="PR00082">
    <property type="entry name" value="GLFDHDRGNASE"/>
</dbReference>
<dbReference type="InterPro" id="IPR006097">
    <property type="entry name" value="Glu/Leu/Phe/Val/Trp_DH_dimer"/>
</dbReference>
<dbReference type="Pfam" id="PF02812">
    <property type="entry name" value="ELFV_dehydrog_N"/>
    <property type="match status" value="1"/>
</dbReference>
<dbReference type="Proteomes" id="UP000069906">
    <property type="component" value="Chromosome"/>
</dbReference>
<evidence type="ECO:0000313" key="11">
    <source>
        <dbReference type="EMBL" id="ALG81392.1"/>
    </source>
</evidence>
<dbReference type="KEGG" id="hsf:HLASA_0488"/>
<dbReference type="GO" id="GO:0004352">
    <property type="term" value="F:glutamate dehydrogenase (NAD+) activity"/>
    <property type="evidence" value="ECO:0007669"/>
    <property type="project" value="TreeGrafter"/>
</dbReference>
<dbReference type="Gene3D" id="3.40.50.720">
    <property type="entry name" value="NAD(P)-binding Rossmann-like Domain"/>
    <property type="match status" value="1"/>
</dbReference>